<protein>
    <submittedName>
        <fullName evidence="3">WecB/TagA/CpsF family glycosyltransferase</fullName>
    </submittedName>
</protein>
<dbReference type="RefSeq" id="WP_319615985.1">
    <property type="nucleotide sequence ID" value="NZ_JAWXYB010000018.1"/>
</dbReference>
<name>A0AAW9DU86_ACIAO</name>
<evidence type="ECO:0000313" key="3">
    <source>
        <dbReference type="EMBL" id="MDX5931882.1"/>
    </source>
</evidence>
<sequence length="248" mass="26860">MTAHPIFGLIPSTLDEAGVTLRLATSSPAGAGACLIVTPNLDHIVQLRRNAAFRAAYRRAVLILCDGFPVQYYARLRGHHAHRVTGSGLIARVMQHPDPPMRLMFVVDRPETAEAVAAWARAHGMIDQVATAIPPVGFIAQPAACSALATAIAHHRPGLLIMGVGAPQSEIFIDRYHRDLPDCWALCIGQGVKMALGLVRRAPPAVRTLHAEWLWRLLQEPRRLAGRYGLGAFRFAGAIAADLRGSRS</sequence>
<evidence type="ECO:0000313" key="4">
    <source>
        <dbReference type="Proteomes" id="UP001279553"/>
    </source>
</evidence>
<reference evidence="3 4" key="1">
    <citation type="submission" date="2023-11" db="EMBL/GenBank/DDBJ databases">
        <title>MicrobeMod: A computational toolkit for identifying prokaryotic methylation and restriction-modification with nanopore sequencing.</title>
        <authorList>
            <person name="Crits-Christoph A."/>
            <person name="Kang S.C."/>
            <person name="Lee H."/>
            <person name="Ostrov N."/>
        </authorList>
    </citation>
    <scope>NUCLEOTIDE SEQUENCE [LARGE SCALE GENOMIC DNA]</scope>
    <source>
        <strain evidence="3 4">DSMZ 700</strain>
    </source>
</reference>
<dbReference type="Proteomes" id="UP001279553">
    <property type="component" value="Unassembled WGS sequence"/>
</dbReference>
<proteinExistence type="predicted"/>
<keyword evidence="2" id="KW-0808">Transferase</keyword>
<dbReference type="InterPro" id="IPR004629">
    <property type="entry name" value="WecG_TagA_CpsF"/>
</dbReference>
<dbReference type="NCBIfam" id="TIGR00696">
    <property type="entry name" value="wecG_tagA_cpsF"/>
    <property type="match status" value="1"/>
</dbReference>
<gene>
    <name evidence="3" type="ORF">SIL87_14035</name>
</gene>
<dbReference type="EMBL" id="JAWXYB010000018">
    <property type="protein sequence ID" value="MDX5931882.1"/>
    <property type="molecule type" value="Genomic_DNA"/>
</dbReference>
<dbReference type="PANTHER" id="PTHR34136:SF1">
    <property type="entry name" value="UDP-N-ACETYL-D-MANNOSAMINURONIC ACID TRANSFERASE"/>
    <property type="match status" value="1"/>
</dbReference>
<dbReference type="GO" id="GO:0016758">
    <property type="term" value="F:hexosyltransferase activity"/>
    <property type="evidence" value="ECO:0007669"/>
    <property type="project" value="TreeGrafter"/>
</dbReference>
<dbReference type="PANTHER" id="PTHR34136">
    <property type="match status" value="1"/>
</dbReference>
<evidence type="ECO:0000256" key="2">
    <source>
        <dbReference type="ARBA" id="ARBA00022679"/>
    </source>
</evidence>
<keyword evidence="1" id="KW-0328">Glycosyltransferase</keyword>
<dbReference type="Pfam" id="PF03808">
    <property type="entry name" value="Glyco_tran_WecG"/>
    <property type="match status" value="1"/>
</dbReference>
<accession>A0AAW9DU86</accession>
<organism evidence="3 4">
    <name type="scientific">Acidiphilium acidophilum</name>
    <name type="common">Thiobacillus acidophilus</name>
    <dbReference type="NCBI Taxonomy" id="76588"/>
    <lineage>
        <taxon>Bacteria</taxon>
        <taxon>Pseudomonadati</taxon>
        <taxon>Pseudomonadota</taxon>
        <taxon>Alphaproteobacteria</taxon>
        <taxon>Acetobacterales</taxon>
        <taxon>Acidocellaceae</taxon>
        <taxon>Acidiphilium</taxon>
    </lineage>
</organism>
<comment type="caution">
    <text evidence="3">The sequence shown here is derived from an EMBL/GenBank/DDBJ whole genome shotgun (WGS) entry which is preliminary data.</text>
</comment>
<dbReference type="AlphaFoldDB" id="A0AAW9DU86"/>
<evidence type="ECO:0000256" key="1">
    <source>
        <dbReference type="ARBA" id="ARBA00022676"/>
    </source>
</evidence>
<keyword evidence="4" id="KW-1185">Reference proteome</keyword>
<dbReference type="CDD" id="cd06533">
    <property type="entry name" value="Glyco_transf_WecG_TagA"/>
    <property type="match status" value="1"/>
</dbReference>